<comment type="catalytic activity">
    <reaction evidence="3">
        <text>N-formylmethanofuran + 2 oxidized [2Fe-2S]-[ferredoxin] + H2O = methanofuran + 2 reduced [2Fe-2S]-[ferredoxin] + CO2 + H(+)</text>
        <dbReference type="Rhea" id="RHEA:19841"/>
        <dbReference type="Rhea" id="RHEA-COMP:10000"/>
        <dbReference type="Rhea" id="RHEA-COMP:10001"/>
        <dbReference type="ChEBI" id="CHEBI:15377"/>
        <dbReference type="ChEBI" id="CHEBI:15378"/>
        <dbReference type="ChEBI" id="CHEBI:16526"/>
        <dbReference type="ChEBI" id="CHEBI:33737"/>
        <dbReference type="ChEBI" id="CHEBI:33738"/>
        <dbReference type="ChEBI" id="CHEBI:57727"/>
        <dbReference type="ChEBI" id="CHEBI:58151"/>
        <dbReference type="EC" id="1.2.7.12"/>
    </reaction>
</comment>
<dbReference type="NCBIfam" id="TIGR03122">
    <property type="entry name" value="one_C_dehyd_C"/>
    <property type="match status" value="1"/>
</dbReference>
<dbReference type="Proteomes" id="UP000013307">
    <property type="component" value="Chromosome"/>
</dbReference>
<evidence type="ECO:0000259" key="4">
    <source>
        <dbReference type="Pfam" id="PF01493"/>
    </source>
</evidence>
<evidence type="ECO:0000313" key="5">
    <source>
        <dbReference type="EMBL" id="AGK61577.1"/>
    </source>
</evidence>
<dbReference type="EC" id="1.2.7.12" evidence="2"/>
<dbReference type="STRING" id="387631.Asulf_01601"/>
<dbReference type="OrthoDB" id="106216at2157"/>
<dbReference type="HOGENOM" id="CLU_072248_0_0_2"/>
<accession>N0BH23</accession>
<dbReference type="UniPathway" id="UPA00640">
    <property type="reaction ID" value="UER00692"/>
</dbReference>
<dbReference type="GO" id="GO:0019386">
    <property type="term" value="P:methanogenesis, from carbon dioxide"/>
    <property type="evidence" value="ECO:0007669"/>
    <property type="project" value="UniProtKB-UniPathway"/>
</dbReference>
<feature type="domain" description="Glutamate synthase alpha subunit C-terminal" evidence="4">
    <location>
        <begin position="72"/>
        <end position="124"/>
    </location>
</feature>
<dbReference type="eggNOG" id="arCOG00097">
    <property type="taxonomic scope" value="Archaea"/>
</dbReference>
<dbReference type="Gene3D" id="2.160.20.60">
    <property type="entry name" value="Glutamate synthase, alpha subunit, C-terminal domain"/>
    <property type="match status" value="2"/>
</dbReference>
<keyword evidence="6" id="KW-1185">Reference proteome</keyword>
<evidence type="ECO:0000256" key="2">
    <source>
        <dbReference type="ARBA" id="ARBA00012692"/>
    </source>
</evidence>
<dbReference type="SUPFAM" id="SSF69336">
    <property type="entry name" value="Alpha subunit of glutamate synthase, C-terminal domain"/>
    <property type="match status" value="1"/>
</dbReference>
<dbReference type="Pfam" id="PF01493">
    <property type="entry name" value="GXGXG"/>
    <property type="match status" value="1"/>
</dbReference>
<evidence type="ECO:0000256" key="1">
    <source>
        <dbReference type="ARBA" id="ARBA00004830"/>
    </source>
</evidence>
<gene>
    <name evidence="5" type="ORF">Asulf_01601</name>
</gene>
<dbReference type="PANTHER" id="PTHR39673">
    <property type="entry name" value="TUNGSTEN FORMYLMETHANOFURAN DEHYDROGENASE, SUBUNIT C (FWDC)"/>
    <property type="match status" value="1"/>
</dbReference>
<dbReference type="KEGG" id="ast:Asulf_01601"/>
<dbReference type="InterPro" id="IPR002489">
    <property type="entry name" value="Glu_synth_asu_C"/>
</dbReference>
<dbReference type="CDD" id="cd00980">
    <property type="entry name" value="FwdC/FmdC"/>
    <property type="match status" value="1"/>
</dbReference>
<evidence type="ECO:0000313" key="6">
    <source>
        <dbReference type="Proteomes" id="UP000013307"/>
    </source>
</evidence>
<comment type="pathway">
    <text evidence="1">One-carbon metabolism; methanogenesis from CO(2); 5,10-methenyl-5,6,7,8-tetrahydromethanopterin from CO(2): step 1/3.</text>
</comment>
<organism evidence="5 6">
    <name type="scientific">Archaeoglobus sulfaticallidus PM70-1</name>
    <dbReference type="NCBI Taxonomy" id="387631"/>
    <lineage>
        <taxon>Archaea</taxon>
        <taxon>Methanobacteriati</taxon>
        <taxon>Methanobacteriota</taxon>
        <taxon>Archaeoglobi</taxon>
        <taxon>Archaeoglobales</taxon>
        <taxon>Archaeoglobaceae</taxon>
        <taxon>Archaeoglobus</taxon>
    </lineage>
</organism>
<evidence type="ECO:0000256" key="3">
    <source>
        <dbReference type="ARBA" id="ARBA00048228"/>
    </source>
</evidence>
<reference evidence="5 6" key="1">
    <citation type="journal article" date="2013" name="Genome Announc.">
        <title>Complete Genome Sequence of the Thermophilic and Facultatively Chemolithoautotrophic Sulfate Reducer Archaeoglobus sulfaticallidus Strain PM70-1T.</title>
        <authorList>
            <person name="Stokke R."/>
            <person name="Hocking W.P."/>
            <person name="Steinsbu B.O."/>
            <person name="Steen I.H."/>
        </authorList>
    </citation>
    <scope>NUCLEOTIDE SEQUENCE [LARGE SCALE GENOMIC DNA]</scope>
    <source>
        <strain evidence="5">PM70-1</strain>
    </source>
</reference>
<dbReference type="AlphaFoldDB" id="N0BH23"/>
<dbReference type="EMBL" id="CP005290">
    <property type="protein sequence ID" value="AGK61577.1"/>
    <property type="molecule type" value="Genomic_DNA"/>
</dbReference>
<sequence>MLILKPKFDFEVSVEMEITPSVAKADEQEIKDFEVYYGKKKVKLSELFEIKKEGDEAKLVLEGDFSKVKWVGTRMDEGEIVVKGNIGDHCGAYMTGGKIVVEGNALDWLGAEMKGGEIIVKGNARNYVGCAYYGDMTGMSGGKITVDGNVGNYIGEKMGGGEIEIKGSAGDFIGTEMKDGVIVIHGDCGFVGGDMKGGTIKIKGNFELVPGFKEVEDGFEGDVNAGGKGKVVKIA</sequence>
<dbReference type="PANTHER" id="PTHR39673:SF5">
    <property type="entry name" value="TUNGSTEN-CONTAINING FORMYLMETHANOFURAN DEHYDROGENASE 2 SUBUNIT C"/>
    <property type="match status" value="1"/>
</dbReference>
<name>N0BH23_9EURY</name>
<dbReference type="GO" id="GO:0018493">
    <property type="term" value="F:formylmethanofuran dehydrogenase activity"/>
    <property type="evidence" value="ECO:0007669"/>
    <property type="project" value="UniProtKB-EC"/>
</dbReference>
<protein>
    <recommendedName>
        <fullName evidence="2">formylmethanofuran dehydrogenase</fullName>
        <ecNumber evidence="2">1.2.7.12</ecNumber>
    </recommendedName>
</protein>
<dbReference type="RefSeq" id="WP_015591175.1">
    <property type="nucleotide sequence ID" value="NC_021169.1"/>
</dbReference>
<dbReference type="InterPro" id="IPR017550">
    <property type="entry name" value="Formylmethanofuran_DH_suC"/>
</dbReference>
<dbReference type="GO" id="GO:0046914">
    <property type="term" value="F:transition metal ion binding"/>
    <property type="evidence" value="ECO:0007669"/>
    <property type="project" value="InterPro"/>
</dbReference>
<dbReference type="GeneID" id="15393236"/>
<proteinExistence type="predicted"/>
<dbReference type="InterPro" id="IPR036485">
    <property type="entry name" value="Glu_synth_asu_C_sf"/>
</dbReference>